<gene>
    <name evidence="1" type="ORF">RVIR1_06410</name>
</gene>
<organism evidence="1 2">
    <name type="scientific">Candidatus Rickettsiella viridis</name>
    <dbReference type="NCBI Taxonomy" id="676208"/>
    <lineage>
        <taxon>Bacteria</taxon>
        <taxon>Pseudomonadati</taxon>
        <taxon>Pseudomonadota</taxon>
        <taxon>Gammaproteobacteria</taxon>
        <taxon>Legionellales</taxon>
        <taxon>Coxiellaceae</taxon>
        <taxon>Rickettsiella</taxon>
    </lineage>
</organism>
<dbReference type="AlphaFoldDB" id="A0A2Z5UUB9"/>
<evidence type="ECO:0000313" key="2">
    <source>
        <dbReference type="Proteomes" id="UP000282483"/>
    </source>
</evidence>
<proteinExistence type="predicted"/>
<protein>
    <submittedName>
        <fullName evidence="1">Uncharacterized protein</fullName>
    </submittedName>
</protein>
<evidence type="ECO:0000313" key="1">
    <source>
        <dbReference type="EMBL" id="BBB15139.1"/>
    </source>
</evidence>
<accession>A0A2Z5UUB9</accession>
<reference evidence="1 2" key="1">
    <citation type="submission" date="2017-03" db="EMBL/GenBank/DDBJ databases">
        <title>The genome sequence of Candidatus Rickettsiella viridis.</title>
        <authorList>
            <person name="Nikoh N."/>
            <person name="Tsuchida T."/>
            <person name="Yamaguchi K."/>
            <person name="Maeda T."/>
            <person name="Shigenobu S."/>
            <person name="Fukatsu T."/>
        </authorList>
    </citation>
    <scope>NUCLEOTIDE SEQUENCE [LARGE SCALE GENOMIC DNA]</scope>
    <source>
        <strain evidence="1 2">Ap-RA04</strain>
    </source>
</reference>
<sequence length="130" mass="15062">MCLSSAFEKHKERLAFLYLQSSWISERKLKHEKYKLGVGKEGHLPDGILVFADGKQAAIEVELSSKSRQRLDDILKTYATQFTLQEVWYFCHESMVPRLKEEAKAMPFVKIHALKPFLEKQLTHMHALTG</sequence>
<dbReference type="EMBL" id="AP018005">
    <property type="protein sequence ID" value="BBB15139.1"/>
    <property type="molecule type" value="Genomic_DNA"/>
</dbReference>
<dbReference type="KEGG" id="rvi:RVIR1_06410"/>
<name>A0A2Z5UUB9_9COXI</name>
<dbReference type="Proteomes" id="UP000282483">
    <property type="component" value="Chromosome"/>
</dbReference>
<keyword evidence="2" id="KW-1185">Reference proteome</keyword>